<dbReference type="GO" id="GO:0047470">
    <property type="term" value="F:(1,4)-alpha-D-glucan 1-alpha-D-glucosylmutase activity"/>
    <property type="evidence" value="ECO:0007669"/>
    <property type="project" value="UniProtKB-EC"/>
</dbReference>
<dbReference type="InterPro" id="IPR017853">
    <property type="entry name" value="GH"/>
</dbReference>
<dbReference type="OrthoDB" id="9761577at2"/>
<sequence length="857" mass="95352">MGTVTPPSSDFATPASTYRLQFNADFGYDDARARLDYFRNLGVTHLFCSPILQAAPGSTHGYDVVDHTRVWQECGGEDAFRRLCTAAHEHDIGIVVDVVPNHMAVPTPLWHNRPLWDALRQGPSSPFSSWFDIDLSNSLSVLMPVLGDRIGTELANGNIHLETRDIPLLDQQGAAGSRTERQNVVVYFDHVFPVRPGTDDLPLAALLDQQWYRLAYWKVASEELNYRRFFDVDTLAAIRVEDDEVFQISHAKLLELYRDHMIDGFRIDHPDGLANPRKYLNDLRRATDGVWVVVEKILEPSETLPSDFACNGTTGYDSLLRVDGLFSEPNGLSELDRVWERLAGTAQEPAPSFSTTLRKAKREVISDMLFTEVNRLTSLAVSICAGDIMLRDHTRRQLRRAITALLTSMDRYRAYIEPGVEAPDAEKAVIQRAADRARHGLDEDEMDSLDLVVSLACGTVGPAHDPYAQAERVEFITRFAQTCGPVMAKSKEDTAFYRYTRYTAVNEVGSDPGLVGVSLDDFHNFAGHMDRAWPTTMTTLSTHDTKRSSDVRARLSALLEYPTLWAKTVGELETFARRWREDEVDGATANLLWQTLVGTWRLPGTAAGSEPISSERLSGYLTKAMREAKTHTSWTEQDADYEKAVLELAAECLEDPTVSALLDEFTWHTFKAQRAAILGRKLIQLTMPGVPDSYQGCELVDLSLVDPDNRRPVDLDHREDLLARLRPGTWSPLSGVADEEKLDAEKLLVTSSALGLRRAHSSAFRGSEADYRPVATTTGHAAAFARLEAGAKTVTSITVATRLAGVLAERHGWADHHVVLPEGRFRDLFTGRELNGGQVSLAELMNTLPVALLVPQD</sequence>
<dbReference type="Pfam" id="PF00128">
    <property type="entry name" value="Alpha-amylase"/>
    <property type="match status" value="1"/>
</dbReference>
<dbReference type="PANTHER" id="PTHR10357">
    <property type="entry name" value="ALPHA-AMYLASE FAMILY MEMBER"/>
    <property type="match status" value="1"/>
</dbReference>
<accession>A0A3S4YWS1</accession>
<dbReference type="SUPFAM" id="SSF51445">
    <property type="entry name" value="(Trans)glycosidases"/>
    <property type="match status" value="1"/>
</dbReference>
<dbReference type="InterPro" id="IPR012767">
    <property type="entry name" value="Trehalose_TreY"/>
</dbReference>
<evidence type="ECO:0000313" key="3">
    <source>
        <dbReference type="Proteomes" id="UP000277858"/>
    </source>
</evidence>
<dbReference type="EMBL" id="LR134473">
    <property type="protein sequence ID" value="VEI02965.1"/>
    <property type="molecule type" value="Genomic_DNA"/>
</dbReference>
<dbReference type="InterPro" id="IPR006047">
    <property type="entry name" value="GH13_cat_dom"/>
</dbReference>
<dbReference type="Gene3D" id="1.10.150.200">
    <property type="entry name" value="Maltooligosyl trehalose synthase, domain 3"/>
    <property type="match status" value="1"/>
</dbReference>
<name>A0A3S4YWS1_9ACTN</name>
<dbReference type="RefSeq" id="WP_126412658.1">
    <property type="nucleotide sequence ID" value="NZ_LR134473.1"/>
</dbReference>
<dbReference type="GO" id="GO:0030980">
    <property type="term" value="P:alpha-glucan catabolic process"/>
    <property type="evidence" value="ECO:0007669"/>
    <property type="project" value="TreeGrafter"/>
</dbReference>
<dbReference type="Gene3D" id="3.20.20.80">
    <property type="entry name" value="Glycosidases"/>
    <property type="match status" value="1"/>
</dbReference>
<dbReference type="SMART" id="SM00642">
    <property type="entry name" value="Aamy"/>
    <property type="match status" value="1"/>
</dbReference>
<keyword evidence="3" id="KW-1185">Reference proteome</keyword>
<protein>
    <submittedName>
        <fullName evidence="2">Maltooligosyl trehalose synthase</fullName>
        <ecNumber evidence="2">5.4.99.15</ecNumber>
    </submittedName>
</protein>
<dbReference type="GO" id="GO:0005992">
    <property type="term" value="P:trehalose biosynthetic process"/>
    <property type="evidence" value="ECO:0007669"/>
    <property type="project" value="TreeGrafter"/>
</dbReference>
<dbReference type="InterPro" id="IPR013797">
    <property type="entry name" value="Maltooligo_trehalose_synth_4"/>
</dbReference>
<dbReference type="Gene3D" id="1.10.10.470">
    <property type="entry name" value="Maltooligosyl trehalose synthase, domain 4"/>
    <property type="match status" value="1"/>
</dbReference>
<dbReference type="Proteomes" id="UP000277858">
    <property type="component" value="Chromosome"/>
</dbReference>
<gene>
    <name evidence="2" type="primary">treY</name>
    <name evidence="2" type="ORF">NCTC13652_01163</name>
</gene>
<dbReference type="AlphaFoldDB" id="A0A3S4YWS1"/>
<keyword evidence="2" id="KW-0413">Isomerase</keyword>
<dbReference type="CDD" id="cd11336">
    <property type="entry name" value="AmyAc_MTSase"/>
    <property type="match status" value="1"/>
</dbReference>
<organism evidence="2 3">
    <name type="scientific">Acidipropionibacterium jensenii</name>
    <dbReference type="NCBI Taxonomy" id="1749"/>
    <lineage>
        <taxon>Bacteria</taxon>
        <taxon>Bacillati</taxon>
        <taxon>Actinomycetota</taxon>
        <taxon>Actinomycetes</taxon>
        <taxon>Propionibacteriales</taxon>
        <taxon>Propionibacteriaceae</taxon>
        <taxon>Acidipropionibacterium</taxon>
    </lineage>
</organism>
<dbReference type="PANTHER" id="PTHR10357:SF216">
    <property type="entry name" value="MALTOOLIGOSYL TREHALOSE SYNTHASE-RELATED"/>
    <property type="match status" value="1"/>
</dbReference>
<feature type="domain" description="Glycosyl hydrolase family 13 catalytic" evidence="1">
    <location>
        <begin position="11"/>
        <end position="438"/>
    </location>
</feature>
<proteinExistence type="predicted"/>
<dbReference type="STRING" id="1122997.GCA_000425285_02558"/>
<dbReference type="NCBIfam" id="TIGR02401">
    <property type="entry name" value="trehalose_TreY"/>
    <property type="match status" value="1"/>
</dbReference>
<evidence type="ECO:0000259" key="1">
    <source>
        <dbReference type="SMART" id="SM00642"/>
    </source>
</evidence>
<dbReference type="Gene3D" id="3.30.1590.10">
    <property type="entry name" value="Maltooligosyl trehalose synthase, domain 2"/>
    <property type="match status" value="1"/>
</dbReference>
<dbReference type="EC" id="5.4.99.15" evidence="2"/>
<evidence type="ECO:0000313" key="2">
    <source>
        <dbReference type="EMBL" id="VEI02965.1"/>
    </source>
</evidence>
<reference evidence="2 3" key="1">
    <citation type="submission" date="2018-12" db="EMBL/GenBank/DDBJ databases">
        <authorList>
            <consortium name="Pathogen Informatics"/>
        </authorList>
    </citation>
    <scope>NUCLEOTIDE SEQUENCE [LARGE SCALE GENOMIC DNA]</scope>
    <source>
        <strain evidence="2 3">NCTC13652</strain>
    </source>
</reference>